<dbReference type="EMBL" id="JACBAZ010000004">
    <property type="protein sequence ID" value="NWK56249.1"/>
    <property type="molecule type" value="Genomic_DNA"/>
</dbReference>
<protein>
    <recommendedName>
        <fullName evidence="2">F5/8 type C domain-containing protein</fullName>
    </recommendedName>
</protein>
<dbReference type="SUPFAM" id="SSF49785">
    <property type="entry name" value="Galactose-binding domain-like"/>
    <property type="match status" value="1"/>
</dbReference>
<dbReference type="PROSITE" id="PS50022">
    <property type="entry name" value="FA58C_3"/>
    <property type="match status" value="1"/>
</dbReference>
<gene>
    <name evidence="3" type="ORF">HW115_11555</name>
</gene>
<dbReference type="Gene3D" id="2.60.120.260">
    <property type="entry name" value="Galactose-binding domain-like"/>
    <property type="match status" value="1"/>
</dbReference>
<dbReference type="Proteomes" id="UP000557872">
    <property type="component" value="Unassembled WGS sequence"/>
</dbReference>
<accession>A0A851GGB8</accession>
<evidence type="ECO:0000259" key="2">
    <source>
        <dbReference type="PROSITE" id="PS50022"/>
    </source>
</evidence>
<dbReference type="InterPro" id="IPR008979">
    <property type="entry name" value="Galactose-bd-like_sf"/>
</dbReference>
<reference evidence="3 4" key="1">
    <citation type="submission" date="2020-07" db="EMBL/GenBank/DDBJ databases">
        <title>Roseicoccus Jingziensis gen. nov., sp. nov., isolated from coastal seawater.</title>
        <authorList>
            <person name="Feng X."/>
        </authorList>
    </citation>
    <scope>NUCLEOTIDE SEQUENCE [LARGE SCALE GENOMIC DNA]</scope>
    <source>
        <strain evidence="3 4">N1E253</strain>
    </source>
</reference>
<dbReference type="PROSITE" id="PS51257">
    <property type="entry name" value="PROKAR_LIPOPROTEIN"/>
    <property type="match status" value="1"/>
</dbReference>
<feature type="compositionally biased region" description="Gly residues" evidence="1">
    <location>
        <begin position="33"/>
        <end position="43"/>
    </location>
</feature>
<comment type="caution">
    <text evidence="3">The sequence shown here is derived from an EMBL/GenBank/DDBJ whole genome shotgun (WGS) entry which is preliminary data.</text>
</comment>
<sequence length="238" mass="25832">MKPTIPFLVLGAASLFALSSCNKESSSETTTSGSGGPGIGTPGGVELVTELPKEVIEGSPAPKNIPNLAPKPKKFPTFLVPEGTVLLSKGKKVTCSDDYPIMGSPELVTDGEKEAGEGYFFEILDGLQWVQIDLEKSQPIHALLLWHFHGQPRVYHDVIVQVSDDPEFKTGVTTLFNNDYDNSSKLGKGTDRPYIESHFGHLINGKGTKARYVRCHSNGNTSNGENHYIEVEVYGTPE</sequence>
<dbReference type="InterPro" id="IPR000421">
    <property type="entry name" value="FA58C"/>
</dbReference>
<organism evidence="3 4">
    <name type="scientific">Oceaniferula marina</name>
    <dbReference type="NCBI Taxonomy" id="2748318"/>
    <lineage>
        <taxon>Bacteria</taxon>
        <taxon>Pseudomonadati</taxon>
        <taxon>Verrucomicrobiota</taxon>
        <taxon>Verrucomicrobiia</taxon>
        <taxon>Verrucomicrobiales</taxon>
        <taxon>Verrucomicrobiaceae</taxon>
        <taxon>Oceaniferula</taxon>
    </lineage>
</organism>
<evidence type="ECO:0000256" key="1">
    <source>
        <dbReference type="SAM" id="MobiDB-lite"/>
    </source>
</evidence>
<keyword evidence="4" id="KW-1185">Reference proteome</keyword>
<evidence type="ECO:0000313" key="3">
    <source>
        <dbReference type="EMBL" id="NWK56249.1"/>
    </source>
</evidence>
<feature type="region of interest" description="Disordered" evidence="1">
    <location>
        <begin position="24"/>
        <end position="44"/>
    </location>
</feature>
<dbReference type="AlphaFoldDB" id="A0A851GGB8"/>
<proteinExistence type="predicted"/>
<feature type="domain" description="F5/8 type C" evidence="2">
    <location>
        <begin position="73"/>
        <end position="236"/>
    </location>
</feature>
<name>A0A851GGB8_9BACT</name>
<dbReference type="RefSeq" id="WP_178933035.1">
    <property type="nucleotide sequence ID" value="NZ_JACBAZ010000004.1"/>
</dbReference>
<evidence type="ECO:0000313" key="4">
    <source>
        <dbReference type="Proteomes" id="UP000557872"/>
    </source>
</evidence>